<dbReference type="GO" id="GO:0008270">
    <property type="term" value="F:zinc ion binding"/>
    <property type="evidence" value="ECO:0007669"/>
    <property type="project" value="UniProtKB-KW"/>
</dbReference>
<reference evidence="6" key="1">
    <citation type="submission" date="2020-05" db="EMBL/GenBank/DDBJ databases">
        <title>Mycena genomes resolve the evolution of fungal bioluminescence.</title>
        <authorList>
            <person name="Tsai I.J."/>
        </authorList>
    </citation>
    <scope>NUCLEOTIDE SEQUENCE</scope>
    <source>
        <strain evidence="6">160909Yilan</strain>
    </source>
</reference>
<evidence type="ECO:0000256" key="2">
    <source>
        <dbReference type="ARBA" id="ARBA00022771"/>
    </source>
</evidence>
<keyword evidence="3" id="KW-0862">Zinc</keyword>
<accession>A0A8H6YMX8</accession>
<proteinExistence type="predicted"/>
<dbReference type="Gene3D" id="6.10.140.2220">
    <property type="match status" value="1"/>
</dbReference>
<protein>
    <submittedName>
        <fullName evidence="6">MYND-type domain-containing protein</fullName>
    </submittedName>
</protein>
<keyword evidence="1" id="KW-0479">Metal-binding</keyword>
<dbReference type="AlphaFoldDB" id="A0A8H6YMX8"/>
<dbReference type="Pfam" id="PF01753">
    <property type="entry name" value="zf-MYND"/>
    <property type="match status" value="1"/>
</dbReference>
<comment type="caution">
    <text evidence="6">The sequence shown here is derived from an EMBL/GenBank/DDBJ whole genome shotgun (WGS) entry which is preliminary data.</text>
</comment>
<dbReference type="EMBL" id="JACAZH010000007">
    <property type="protein sequence ID" value="KAF7364080.1"/>
    <property type="molecule type" value="Genomic_DNA"/>
</dbReference>
<evidence type="ECO:0000256" key="1">
    <source>
        <dbReference type="ARBA" id="ARBA00022723"/>
    </source>
</evidence>
<dbReference type="PROSITE" id="PS01360">
    <property type="entry name" value="ZF_MYND_1"/>
    <property type="match status" value="1"/>
</dbReference>
<evidence type="ECO:0000313" key="7">
    <source>
        <dbReference type="Proteomes" id="UP000623467"/>
    </source>
</evidence>
<evidence type="ECO:0000256" key="3">
    <source>
        <dbReference type="ARBA" id="ARBA00022833"/>
    </source>
</evidence>
<sequence>MHISLRLKTLSSFDYRTLAAATAAVNGSLPHLRAMVQLAGMKNEETRVLPVFYHHLDPAKIPSEDAMDVEFLATNTLESITLALLCLEGLSNIYPFPPGADIDLWERVWPWARFFDSHGSRIPDVLSEDIIRARVLAVIASMEVTCSKMASTPEIGVLAAQAWSSYFRDPNYSTEKAIRRLTIFLAMRAEYGLNPFIEGAGSVDALAILVVKLVDYLLEWPLGPVAMTGNLSGVLIFCSRSKDHAWLSALQSHKFMRAMITVLLCAERFIDIPGKKGLFAELHEHAWQGFCRVRTLDSGYTYVVEAIDAGFLRLIVSLAGRDISWLKNRLQAAFKFMLQPATVYYPVLAALERALLSIQQVTLAPTFMSCALYPDWEEFNNLVLDRLDAKREFDSGGHVACRACDNLKCGRIMKRTNFKRCAGCEYQYYCSKECQIKDWRTGHREACRHLRPPGWHLDELDGPPYLNGRDRAFLRFLVARDYERHKLHIFLTQIVRIRQHGESLVTVCDYRDGSFRPDVKPVYSEDEERDYFARCTRSGRRMHPTVVVFSNCRSDPQQWLVPIRSSSSTVHDSLFDISQDIVPGTDSVSDLHPDIHHAVTELVENVCPHIQEII</sequence>
<evidence type="ECO:0000313" key="6">
    <source>
        <dbReference type="EMBL" id="KAF7364080.1"/>
    </source>
</evidence>
<dbReference type="PROSITE" id="PS50865">
    <property type="entry name" value="ZF_MYND_2"/>
    <property type="match status" value="1"/>
</dbReference>
<evidence type="ECO:0000256" key="4">
    <source>
        <dbReference type="PROSITE-ProRule" id="PRU00134"/>
    </source>
</evidence>
<name>A0A8H6YMX8_9AGAR</name>
<dbReference type="Proteomes" id="UP000623467">
    <property type="component" value="Unassembled WGS sequence"/>
</dbReference>
<feature type="domain" description="MYND-type" evidence="5">
    <location>
        <begin position="401"/>
        <end position="447"/>
    </location>
</feature>
<dbReference type="OrthoDB" id="2876065at2759"/>
<keyword evidence="2 4" id="KW-0863">Zinc-finger</keyword>
<keyword evidence="7" id="KW-1185">Reference proteome</keyword>
<evidence type="ECO:0000259" key="5">
    <source>
        <dbReference type="PROSITE" id="PS50865"/>
    </source>
</evidence>
<dbReference type="SUPFAM" id="SSF144232">
    <property type="entry name" value="HIT/MYND zinc finger-like"/>
    <property type="match status" value="1"/>
</dbReference>
<dbReference type="InterPro" id="IPR002893">
    <property type="entry name" value="Znf_MYND"/>
</dbReference>
<gene>
    <name evidence="6" type="ORF">MSAN_01066800</name>
</gene>
<organism evidence="6 7">
    <name type="scientific">Mycena sanguinolenta</name>
    <dbReference type="NCBI Taxonomy" id="230812"/>
    <lineage>
        <taxon>Eukaryota</taxon>
        <taxon>Fungi</taxon>
        <taxon>Dikarya</taxon>
        <taxon>Basidiomycota</taxon>
        <taxon>Agaricomycotina</taxon>
        <taxon>Agaricomycetes</taxon>
        <taxon>Agaricomycetidae</taxon>
        <taxon>Agaricales</taxon>
        <taxon>Marasmiineae</taxon>
        <taxon>Mycenaceae</taxon>
        <taxon>Mycena</taxon>
    </lineage>
</organism>